<evidence type="ECO:0000256" key="2">
    <source>
        <dbReference type="SAM" id="SignalP"/>
    </source>
</evidence>
<dbReference type="AlphaFoldDB" id="A0A7W2AHQ7"/>
<proteinExistence type="predicted"/>
<feature type="transmembrane region" description="Helical" evidence="1">
    <location>
        <begin position="200"/>
        <end position="221"/>
    </location>
</feature>
<feature type="transmembrane region" description="Helical" evidence="1">
    <location>
        <begin position="129"/>
        <end position="153"/>
    </location>
</feature>
<dbReference type="Proteomes" id="UP000530514">
    <property type="component" value="Unassembled WGS sequence"/>
</dbReference>
<reference evidence="3 4" key="1">
    <citation type="submission" date="2020-07" db="EMBL/GenBank/DDBJ databases">
        <authorList>
            <person name="Feng H."/>
        </authorList>
    </citation>
    <scope>NUCLEOTIDE SEQUENCE [LARGE SCALE GENOMIC DNA]</scope>
    <source>
        <strain evidence="4">s-11</strain>
    </source>
</reference>
<keyword evidence="2" id="KW-0732">Signal</keyword>
<dbReference type="SUPFAM" id="SSF51161">
    <property type="entry name" value="Trimeric LpxA-like enzymes"/>
    <property type="match status" value="1"/>
</dbReference>
<evidence type="ECO:0000313" key="3">
    <source>
        <dbReference type="EMBL" id="MBA4543462.1"/>
    </source>
</evidence>
<organism evidence="3 4">
    <name type="scientific">Thermoactinomyces daqus</name>
    <dbReference type="NCBI Taxonomy" id="1329516"/>
    <lineage>
        <taxon>Bacteria</taxon>
        <taxon>Bacillati</taxon>
        <taxon>Bacillota</taxon>
        <taxon>Bacilli</taxon>
        <taxon>Bacillales</taxon>
        <taxon>Thermoactinomycetaceae</taxon>
        <taxon>Thermoactinomyces</taxon>
    </lineage>
</organism>
<accession>A0A7W2AHQ7</accession>
<protein>
    <submittedName>
        <fullName evidence="3">Uncharacterized protein</fullName>
    </submittedName>
</protein>
<keyword evidence="4" id="KW-1185">Reference proteome</keyword>
<dbReference type="EMBL" id="JACEIP010000016">
    <property type="protein sequence ID" value="MBA4543462.1"/>
    <property type="molecule type" value="Genomic_DNA"/>
</dbReference>
<feature type="chain" id="PRO_5031127336" evidence="2">
    <location>
        <begin position="25"/>
        <end position="282"/>
    </location>
</feature>
<evidence type="ECO:0000313" key="4">
    <source>
        <dbReference type="Proteomes" id="UP000530514"/>
    </source>
</evidence>
<keyword evidence="1" id="KW-0472">Membrane</keyword>
<keyword evidence="1" id="KW-0812">Transmembrane</keyword>
<dbReference type="OrthoDB" id="2942116at2"/>
<feature type="transmembrane region" description="Helical" evidence="1">
    <location>
        <begin position="173"/>
        <end position="194"/>
    </location>
</feature>
<keyword evidence="1" id="KW-1133">Transmembrane helix</keyword>
<gene>
    <name evidence="3" type="ORF">H1164_11195</name>
</gene>
<comment type="caution">
    <text evidence="3">The sequence shown here is derived from an EMBL/GenBank/DDBJ whole genome shotgun (WGS) entry which is preliminary data.</text>
</comment>
<dbReference type="RefSeq" id="WP_033100933.1">
    <property type="nucleotide sequence ID" value="NZ_JACEIP010000016.1"/>
</dbReference>
<dbReference type="InterPro" id="IPR011004">
    <property type="entry name" value="Trimer_LpxA-like_sf"/>
</dbReference>
<evidence type="ECO:0000256" key="1">
    <source>
        <dbReference type="SAM" id="Phobius"/>
    </source>
</evidence>
<name>A0A7W2AHQ7_9BACL</name>
<feature type="signal peptide" evidence="2">
    <location>
        <begin position="1"/>
        <end position="24"/>
    </location>
</feature>
<sequence length="282" mass="30749">MKQKVLLLLSLCLCILVWALPASANALHPVFQPGNTLFSDDNITIGPQESIEHVVDLGGNVTIAGRVHEVVVIGGNLHLQKSARVRDFILVIGGSVTQEPGTITTDSLFHIGTNNQIVNSLLITGTTLFGLWFFQLSLSLVLILLSIGAAVFWQKRMEAFIQPIRLDFKRLMLIGFAAGLLLVAVGSVLILSIIGLPLALALFLLVIVFTVIGLTAVSMMIGGQFPSAHERQPWLNAAIGSVLIVALLNFPLIGFFIFLGLYWLALGLLTTWLWEKKKMLFK</sequence>